<dbReference type="InterPro" id="IPR025789">
    <property type="entry name" value="DOT1_dom"/>
</dbReference>
<organism evidence="6 7">
    <name type="scientific">candidate division WS6 bacterium GW2011_GWB1_33_6</name>
    <dbReference type="NCBI Taxonomy" id="1619088"/>
    <lineage>
        <taxon>Bacteria</taxon>
        <taxon>Candidatus Dojkabacteria</taxon>
    </lineage>
</organism>
<dbReference type="AlphaFoldDB" id="A0A0G0DHB1"/>
<dbReference type="PANTHER" id="PTHR13610:SF9">
    <property type="entry name" value="FI06469P"/>
    <property type="match status" value="1"/>
</dbReference>
<dbReference type="EMBL" id="LBPI01000012">
    <property type="protein sequence ID" value="KKP54727.1"/>
    <property type="molecule type" value="Genomic_DNA"/>
</dbReference>
<dbReference type="InterPro" id="IPR026170">
    <property type="entry name" value="FAM173A/B"/>
</dbReference>
<dbReference type="GO" id="GO:0031151">
    <property type="term" value="F:histone H3K79 methyltransferase activity"/>
    <property type="evidence" value="ECO:0007669"/>
    <property type="project" value="InterPro"/>
</dbReference>
<reference evidence="6 7" key="1">
    <citation type="journal article" date="2015" name="Nature">
        <title>rRNA introns, odd ribosomes, and small enigmatic genomes across a large radiation of phyla.</title>
        <authorList>
            <person name="Brown C.T."/>
            <person name="Hug L.A."/>
            <person name="Thomas B.C."/>
            <person name="Sharon I."/>
            <person name="Castelle C.J."/>
            <person name="Singh A."/>
            <person name="Wilkins M.J."/>
            <person name="Williams K.H."/>
            <person name="Banfield J.F."/>
        </authorList>
    </citation>
    <scope>NUCLEOTIDE SEQUENCE [LARGE SCALE GENOMIC DNA]</scope>
</reference>
<evidence type="ECO:0000313" key="7">
    <source>
        <dbReference type="Proteomes" id="UP000034488"/>
    </source>
</evidence>
<evidence type="ECO:0000313" key="6">
    <source>
        <dbReference type="EMBL" id="KKP54727.1"/>
    </source>
</evidence>
<evidence type="ECO:0000256" key="1">
    <source>
        <dbReference type="ARBA" id="ARBA00022603"/>
    </source>
</evidence>
<dbReference type="Proteomes" id="UP000034488">
    <property type="component" value="Unassembled WGS sequence"/>
</dbReference>
<dbReference type="InterPro" id="IPR029063">
    <property type="entry name" value="SAM-dependent_MTases_sf"/>
</dbReference>
<comment type="caution">
    <text evidence="6">The sequence shown here is derived from an EMBL/GenBank/DDBJ whole genome shotgun (WGS) entry which is preliminary data.</text>
</comment>
<dbReference type="CDD" id="cd02440">
    <property type="entry name" value="AdoMet_MTases"/>
    <property type="match status" value="1"/>
</dbReference>
<dbReference type="Gene3D" id="3.40.50.150">
    <property type="entry name" value="Vaccinia Virus protein VP39"/>
    <property type="match status" value="1"/>
</dbReference>
<feature type="transmembrane region" description="Helical" evidence="4">
    <location>
        <begin position="6"/>
        <end position="33"/>
    </location>
</feature>
<keyword evidence="4" id="KW-1133">Transmembrane helix</keyword>
<evidence type="ECO:0000256" key="2">
    <source>
        <dbReference type="ARBA" id="ARBA00022679"/>
    </source>
</evidence>
<name>A0A0G0DHB1_9BACT</name>
<feature type="domain" description="DOT1" evidence="5">
    <location>
        <begin position="38"/>
        <end position="93"/>
    </location>
</feature>
<keyword evidence="4" id="KW-0472">Membrane</keyword>
<evidence type="ECO:0000259" key="5">
    <source>
        <dbReference type="Pfam" id="PF08123"/>
    </source>
</evidence>
<gene>
    <name evidence="6" type="ORF">UR47_C0012G0012</name>
</gene>
<dbReference type="SUPFAM" id="SSF53335">
    <property type="entry name" value="S-adenosyl-L-methionine-dependent methyltransferases"/>
    <property type="match status" value="1"/>
</dbReference>
<dbReference type="GO" id="GO:0032259">
    <property type="term" value="P:methylation"/>
    <property type="evidence" value="ECO:0007669"/>
    <property type="project" value="UniProtKB-KW"/>
</dbReference>
<dbReference type="Pfam" id="PF08123">
    <property type="entry name" value="DOT1"/>
    <property type="match status" value="1"/>
</dbReference>
<accession>A0A0G0DHB1</accession>
<dbReference type="PANTHER" id="PTHR13610">
    <property type="entry name" value="METHYLTRANSFERASE DOMAIN-CONTAINING PROTEIN"/>
    <property type="match status" value="1"/>
</dbReference>
<keyword evidence="2 6" id="KW-0808">Transferase</keyword>
<evidence type="ECO:0000256" key="4">
    <source>
        <dbReference type="SAM" id="Phobius"/>
    </source>
</evidence>
<protein>
    <submittedName>
        <fullName evidence="6">Methyltransferase type 12</fullName>
    </submittedName>
</protein>
<keyword evidence="4" id="KW-0812">Transmembrane</keyword>
<sequence>MPNGLALAISLLVILLFLAYIVSIILNFFTPFFTTPNKALKKIVGKFNLKPNQKFVDLGSGDGRVVFQTYSLYKCTSVGYEISPVLSLFVKLKKFLISPFNPKIQFKDESFFKINLREYDVVYCCLPNDVLSNLEKKFSKELKKGSVVYCLRNELPKKQGGKIHAGEEVVYWYTF</sequence>
<proteinExistence type="predicted"/>
<keyword evidence="1 6" id="KW-0489">Methyltransferase</keyword>
<keyword evidence="3" id="KW-0949">S-adenosyl-L-methionine</keyword>
<evidence type="ECO:0000256" key="3">
    <source>
        <dbReference type="ARBA" id="ARBA00022691"/>
    </source>
</evidence>